<sequence length="209" mass="23482">MVRQAQLAAYCIPGLPVQDMHVVTADPETMALYHKVVHQSKQVQIEPWQTEHSAEGYHRRRTVTYTQPIRGPEWFRRLCGYANMRFMDAHEATYSAAADTLTFDFKCFLRLPTGRLTTASVRWVQAPMARGGPVGVQVDTSMHVAQEGFKYMGLQTAMESLFLSEAEHGVQRFNALAALLVHERGLGLPDNLAWATALLGEQYAAFKLI</sequence>
<dbReference type="AlphaFoldDB" id="A0AAW1SIX7"/>
<name>A0AAW1SIX7_9CHLO</name>
<dbReference type="Proteomes" id="UP001445335">
    <property type="component" value="Unassembled WGS sequence"/>
</dbReference>
<keyword evidence="2" id="KW-1185">Reference proteome</keyword>
<proteinExistence type="predicted"/>
<evidence type="ECO:0000313" key="2">
    <source>
        <dbReference type="Proteomes" id="UP001445335"/>
    </source>
</evidence>
<dbReference type="EMBL" id="JALJOU010000002">
    <property type="protein sequence ID" value="KAK9845934.1"/>
    <property type="molecule type" value="Genomic_DNA"/>
</dbReference>
<comment type="caution">
    <text evidence="1">The sequence shown here is derived from an EMBL/GenBank/DDBJ whole genome shotgun (WGS) entry which is preliminary data.</text>
</comment>
<reference evidence="1 2" key="1">
    <citation type="journal article" date="2024" name="Nat. Commun.">
        <title>Phylogenomics reveals the evolutionary origins of lichenization in chlorophyte algae.</title>
        <authorList>
            <person name="Puginier C."/>
            <person name="Libourel C."/>
            <person name="Otte J."/>
            <person name="Skaloud P."/>
            <person name="Haon M."/>
            <person name="Grisel S."/>
            <person name="Petersen M."/>
            <person name="Berrin J.G."/>
            <person name="Delaux P.M."/>
            <person name="Dal Grande F."/>
            <person name="Keller J."/>
        </authorList>
    </citation>
    <scope>NUCLEOTIDE SEQUENCE [LARGE SCALE GENOMIC DNA]</scope>
    <source>
        <strain evidence="1 2">SAG 245.80</strain>
    </source>
</reference>
<protein>
    <submittedName>
        <fullName evidence="1">Uncharacterized protein</fullName>
    </submittedName>
</protein>
<organism evidence="1 2">
    <name type="scientific">Elliptochloris bilobata</name>
    <dbReference type="NCBI Taxonomy" id="381761"/>
    <lineage>
        <taxon>Eukaryota</taxon>
        <taxon>Viridiplantae</taxon>
        <taxon>Chlorophyta</taxon>
        <taxon>core chlorophytes</taxon>
        <taxon>Trebouxiophyceae</taxon>
        <taxon>Trebouxiophyceae incertae sedis</taxon>
        <taxon>Elliptochloris clade</taxon>
        <taxon>Elliptochloris</taxon>
    </lineage>
</organism>
<evidence type="ECO:0000313" key="1">
    <source>
        <dbReference type="EMBL" id="KAK9845934.1"/>
    </source>
</evidence>
<gene>
    <name evidence="1" type="ORF">WJX81_006409</name>
</gene>
<accession>A0AAW1SIX7</accession>